<accession>A0ABP3DU94</accession>
<comment type="caution">
    <text evidence="2">The sequence shown here is derived from an EMBL/GenBank/DDBJ whole genome shotgun (WGS) entry which is preliminary data.</text>
</comment>
<sequence length="121" mass="13027">MIFEAFALFCIGYVTGLCCLSGMVVATAKKCYFVGWGGLGRITWIVIACGNILFATFGTVLIFVFAVIGAEGIDRVDYWIRALSFGVGVLVGIALVVVASALKIWNRPEKTILISAEPQSR</sequence>
<gene>
    <name evidence="2" type="ORF">GCM10009126_05690</name>
</gene>
<keyword evidence="1" id="KW-0812">Transmembrane</keyword>
<feature type="transmembrane region" description="Helical" evidence="1">
    <location>
        <begin position="44"/>
        <end position="70"/>
    </location>
</feature>
<dbReference type="EMBL" id="BAAAFO010000001">
    <property type="protein sequence ID" value="GAA0242869.1"/>
    <property type="molecule type" value="Genomic_DNA"/>
</dbReference>
<keyword evidence="1" id="KW-1133">Transmembrane helix</keyword>
<evidence type="ECO:0000256" key="1">
    <source>
        <dbReference type="SAM" id="Phobius"/>
    </source>
</evidence>
<keyword evidence="1" id="KW-0472">Membrane</keyword>
<organism evidence="2 3">
    <name type="scientific">Rhodanobacter caeni</name>
    <dbReference type="NCBI Taxonomy" id="657654"/>
    <lineage>
        <taxon>Bacteria</taxon>
        <taxon>Pseudomonadati</taxon>
        <taxon>Pseudomonadota</taxon>
        <taxon>Gammaproteobacteria</taxon>
        <taxon>Lysobacterales</taxon>
        <taxon>Rhodanobacteraceae</taxon>
        <taxon>Rhodanobacter</taxon>
    </lineage>
</organism>
<name>A0ABP3DU94_9GAMM</name>
<keyword evidence="3" id="KW-1185">Reference proteome</keyword>
<proteinExistence type="predicted"/>
<dbReference type="RefSeq" id="WP_343879949.1">
    <property type="nucleotide sequence ID" value="NZ_BAAAFO010000001.1"/>
</dbReference>
<evidence type="ECO:0000313" key="3">
    <source>
        <dbReference type="Proteomes" id="UP001500657"/>
    </source>
</evidence>
<evidence type="ECO:0000313" key="2">
    <source>
        <dbReference type="EMBL" id="GAA0242869.1"/>
    </source>
</evidence>
<protein>
    <submittedName>
        <fullName evidence="2">Uncharacterized protein</fullName>
    </submittedName>
</protein>
<feature type="transmembrane region" description="Helical" evidence="1">
    <location>
        <begin position="82"/>
        <end position="105"/>
    </location>
</feature>
<reference evidence="3" key="1">
    <citation type="journal article" date="2019" name="Int. J. Syst. Evol. Microbiol.">
        <title>The Global Catalogue of Microorganisms (GCM) 10K type strain sequencing project: providing services to taxonomists for standard genome sequencing and annotation.</title>
        <authorList>
            <consortium name="The Broad Institute Genomics Platform"/>
            <consortium name="The Broad Institute Genome Sequencing Center for Infectious Disease"/>
            <person name="Wu L."/>
            <person name="Ma J."/>
        </authorList>
    </citation>
    <scope>NUCLEOTIDE SEQUENCE [LARGE SCALE GENOMIC DNA]</scope>
    <source>
        <strain evidence="3">JCM 16242</strain>
    </source>
</reference>
<dbReference type="Proteomes" id="UP001500657">
    <property type="component" value="Unassembled WGS sequence"/>
</dbReference>